<feature type="compositionally biased region" description="Low complexity" evidence="1">
    <location>
        <begin position="83"/>
        <end position="92"/>
    </location>
</feature>
<accession>A0A0F7VP89</accession>
<keyword evidence="2" id="KW-1133">Transmembrane helix</keyword>
<dbReference type="Proteomes" id="UP000035016">
    <property type="component" value="Chromosome Chromosome"/>
</dbReference>
<feature type="signal peptide" evidence="3">
    <location>
        <begin position="1"/>
        <end position="21"/>
    </location>
</feature>
<feature type="chain" id="PRO_5002524161" description="Secreted Protein" evidence="3">
    <location>
        <begin position="22"/>
        <end position="92"/>
    </location>
</feature>
<feature type="region of interest" description="Disordered" evidence="1">
    <location>
        <begin position="72"/>
        <end position="92"/>
    </location>
</feature>
<evidence type="ECO:0000256" key="2">
    <source>
        <dbReference type="SAM" id="Phobius"/>
    </source>
</evidence>
<dbReference type="KEGG" id="sle:sle_08100"/>
<keyword evidence="2" id="KW-0472">Membrane</keyword>
<feature type="transmembrane region" description="Helical" evidence="2">
    <location>
        <begin position="54"/>
        <end position="70"/>
    </location>
</feature>
<sequence>MRKTAATTLIALLLAVAPAGAALGQPAERADSTVATATVQAQDDNKDDDGGNEGLWGLFGLLGLAGLIPWRKNRGRQNHRGTTDTTGRSTGI</sequence>
<reference evidence="4 5" key="1">
    <citation type="submission" date="2015-02" db="EMBL/GenBank/DDBJ databases">
        <authorList>
            <person name="Gomez-Escribano P.J."/>
        </authorList>
    </citation>
    <scope>NUCLEOTIDE SEQUENCE [LARGE SCALE GENOMIC DNA]</scope>
    <source>
        <strain evidence="5">C34 (DSM 42122 / NRRL B-24963)</strain>
    </source>
</reference>
<evidence type="ECO:0000256" key="1">
    <source>
        <dbReference type="SAM" id="MobiDB-lite"/>
    </source>
</evidence>
<organism evidence="4 5">
    <name type="scientific">Streptomyces leeuwenhoekii</name>
    <dbReference type="NCBI Taxonomy" id="1437453"/>
    <lineage>
        <taxon>Bacteria</taxon>
        <taxon>Bacillati</taxon>
        <taxon>Actinomycetota</taxon>
        <taxon>Actinomycetes</taxon>
        <taxon>Kitasatosporales</taxon>
        <taxon>Streptomycetaceae</taxon>
        <taxon>Streptomyces</taxon>
    </lineage>
</organism>
<keyword evidence="3" id="KW-0732">Signal</keyword>
<proteinExistence type="predicted"/>
<dbReference type="EMBL" id="LN831790">
    <property type="protein sequence ID" value="CQR60273.1"/>
    <property type="molecule type" value="Genomic_DNA"/>
</dbReference>
<evidence type="ECO:0000313" key="4">
    <source>
        <dbReference type="EMBL" id="CQR60273.1"/>
    </source>
</evidence>
<dbReference type="AlphaFoldDB" id="A0A0F7VP89"/>
<gene>
    <name evidence="4" type="primary">sle_08100</name>
</gene>
<protein>
    <recommendedName>
        <fullName evidence="6">Secreted Protein</fullName>
    </recommendedName>
</protein>
<keyword evidence="2" id="KW-0812">Transmembrane</keyword>
<dbReference type="NCBIfam" id="NF041742">
    <property type="entry name" value="WGxxGxxG_fam"/>
    <property type="match status" value="1"/>
</dbReference>
<dbReference type="RefSeq" id="WP_029382817.1">
    <property type="nucleotide sequence ID" value="NZ_AZSD01000120.1"/>
</dbReference>
<evidence type="ECO:0000256" key="3">
    <source>
        <dbReference type="SAM" id="SignalP"/>
    </source>
</evidence>
<name>A0A0F7VP89_STRLW</name>
<evidence type="ECO:0000313" key="5">
    <source>
        <dbReference type="Proteomes" id="UP000035016"/>
    </source>
</evidence>
<evidence type="ECO:0008006" key="6">
    <source>
        <dbReference type="Google" id="ProtNLM"/>
    </source>
</evidence>